<proteinExistence type="predicted"/>
<organism evidence="1 2">
    <name type="scientific">Smallanthus sonchifolius</name>
    <dbReference type="NCBI Taxonomy" id="185202"/>
    <lineage>
        <taxon>Eukaryota</taxon>
        <taxon>Viridiplantae</taxon>
        <taxon>Streptophyta</taxon>
        <taxon>Embryophyta</taxon>
        <taxon>Tracheophyta</taxon>
        <taxon>Spermatophyta</taxon>
        <taxon>Magnoliopsida</taxon>
        <taxon>eudicotyledons</taxon>
        <taxon>Gunneridae</taxon>
        <taxon>Pentapetalae</taxon>
        <taxon>asterids</taxon>
        <taxon>campanulids</taxon>
        <taxon>Asterales</taxon>
        <taxon>Asteraceae</taxon>
        <taxon>Asteroideae</taxon>
        <taxon>Heliantheae alliance</taxon>
        <taxon>Millerieae</taxon>
        <taxon>Smallanthus</taxon>
    </lineage>
</organism>
<keyword evidence="2" id="KW-1185">Reference proteome</keyword>
<name>A0ACB9D9Y7_9ASTR</name>
<sequence length="254" mass="28343">MIAAGFLLSIFICCYLRKKKAKRNEDDAGFSFTNTLKSLKGSLMEKDIGKNVDLYVFDLSIIAAATDSFSPSNKLGEGGFGSVYKVMSDQEKASLLDWKKRGYMSPEYAMQGLFSVKSDVYSFGILVLEMISGRKNNNYYQEHSISLIEHVWNLWKQDKALTIVDSSLGGSFDAREVLLCIHVGILCVQELATDRPTMTDVVFMFSNHETMLPSPNQPAFIFRELNYVRESTPASARGGVVSVDDDTITVVHAR</sequence>
<reference evidence="1 2" key="2">
    <citation type="journal article" date="2022" name="Mol. Ecol. Resour.">
        <title>The genomes of chicory, endive, great burdock and yacon provide insights into Asteraceae paleo-polyploidization history and plant inulin production.</title>
        <authorList>
            <person name="Fan W."/>
            <person name="Wang S."/>
            <person name="Wang H."/>
            <person name="Wang A."/>
            <person name="Jiang F."/>
            <person name="Liu H."/>
            <person name="Zhao H."/>
            <person name="Xu D."/>
            <person name="Zhang Y."/>
        </authorList>
    </citation>
    <scope>NUCLEOTIDE SEQUENCE [LARGE SCALE GENOMIC DNA]</scope>
    <source>
        <strain evidence="2">cv. Yunnan</strain>
        <tissue evidence="1">Leaves</tissue>
    </source>
</reference>
<protein>
    <submittedName>
        <fullName evidence="1">Uncharacterized protein</fullName>
    </submittedName>
</protein>
<evidence type="ECO:0000313" key="1">
    <source>
        <dbReference type="EMBL" id="KAI3743285.1"/>
    </source>
</evidence>
<accession>A0ACB9D9Y7</accession>
<evidence type="ECO:0000313" key="2">
    <source>
        <dbReference type="Proteomes" id="UP001056120"/>
    </source>
</evidence>
<comment type="caution">
    <text evidence="1">The sequence shown here is derived from an EMBL/GenBank/DDBJ whole genome shotgun (WGS) entry which is preliminary data.</text>
</comment>
<gene>
    <name evidence="1" type="ORF">L1987_60991</name>
</gene>
<dbReference type="EMBL" id="CM042037">
    <property type="protein sequence ID" value="KAI3743285.1"/>
    <property type="molecule type" value="Genomic_DNA"/>
</dbReference>
<dbReference type="Proteomes" id="UP001056120">
    <property type="component" value="Linkage Group LG20"/>
</dbReference>
<reference evidence="2" key="1">
    <citation type="journal article" date="2022" name="Mol. Ecol. Resour.">
        <title>The genomes of chicory, endive, great burdock and yacon provide insights into Asteraceae palaeo-polyploidization history and plant inulin production.</title>
        <authorList>
            <person name="Fan W."/>
            <person name="Wang S."/>
            <person name="Wang H."/>
            <person name="Wang A."/>
            <person name="Jiang F."/>
            <person name="Liu H."/>
            <person name="Zhao H."/>
            <person name="Xu D."/>
            <person name="Zhang Y."/>
        </authorList>
    </citation>
    <scope>NUCLEOTIDE SEQUENCE [LARGE SCALE GENOMIC DNA]</scope>
    <source>
        <strain evidence="2">cv. Yunnan</strain>
    </source>
</reference>